<keyword evidence="1" id="KW-1133">Transmembrane helix</keyword>
<organism evidence="2 3">
    <name type="scientific">Actinomadura gamaensis</name>
    <dbReference type="NCBI Taxonomy" id="1763541"/>
    <lineage>
        <taxon>Bacteria</taxon>
        <taxon>Bacillati</taxon>
        <taxon>Actinomycetota</taxon>
        <taxon>Actinomycetes</taxon>
        <taxon>Streptosporangiales</taxon>
        <taxon>Thermomonosporaceae</taxon>
        <taxon>Actinomadura</taxon>
    </lineage>
</organism>
<proteinExistence type="predicted"/>
<keyword evidence="3" id="KW-1185">Reference proteome</keyword>
<gene>
    <name evidence="2" type="ORF">ACFPCY_22620</name>
</gene>
<comment type="caution">
    <text evidence="2">The sequence shown here is derived from an EMBL/GenBank/DDBJ whole genome shotgun (WGS) entry which is preliminary data.</text>
</comment>
<dbReference type="NCBIfam" id="NF038083">
    <property type="entry name" value="CU044_5270_fam"/>
    <property type="match status" value="1"/>
</dbReference>
<evidence type="ECO:0000313" key="3">
    <source>
        <dbReference type="Proteomes" id="UP001595872"/>
    </source>
</evidence>
<keyword evidence="1" id="KW-0472">Membrane</keyword>
<name>A0ABV9U0Z1_9ACTN</name>
<feature type="transmembrane region" description="Helical" evidence="1">
    <location>
        <begin position="60"/>
        <end position="79"/>
    </location>
</feature>
<dbReference type="RefSeq" id="WP_378258178.1">
    <property type="nucleotide sequence ID" value="NZ_JBHSIT010000006.1"/>
</dbReference>
<evidence type="ECO:0000313" key="2">
    <source>
        <dbReference type="EMBL" id="MFC4910127.1"/>
    </source>
</evidence>
<dbReference type="InterPro" id="IPR047789">
    <property type="entry name" value="CU044_5270-like"/>
</dbReference>
<dbReference type="Proteomes" id="UP001595872">
    <property type="component" value="Unassembled WGS sequence"/>
</dbReference>
<sequence>MNGTPRRGPESDELPELVRLLPPPGDPELSAGRHLLLKEHLMLQIREPASAPRRPRRRRWVLLAAPLAAAAVAAGLFVLPHGGDGPSPRPSAAGAAGADGSAAVLLDRISLAAAHRPVPPVRPDQFVYIKSKVAWTTQTDDGPRVLQPLREREVWLPQSPGKRGLLREGNAEGKTMVLVGTDRDLTYRRLAALPTEPGALLDGVYAKIPKSGKTAAPAARDAAAFDELGRLLAEQILPPKLATAVYRAAAKIPGVVVVPDSVDAAGRHGVAVALVAYGERREWIFDTRTLTYLGERGYMVEDTKLARKGMTTATTAILQRGVVDKPGEHPAKP</sequence>
<accession>A0ABV9U0Z1</accession>
<evidence type="ECO:0000256" key="1">
    <source>
        <dbReference type="SAM" id="Phobius"/>
    </source>
</evidence>
<dbReference type="EMBL" id="JBHSIT010000006">
    <property type="protein sequence ID" value="MFC4910127.1"/>
    <property type="molecule type" value="Genomic_DNA"/>
</dbReference>
<keyword evidence="1" id="KW-0812">Transmembrane</keyword>
<reference evidence="3" key="1">
    <citation type="journal article" date="2019" name="Int. J. Syst. Evol. Microbiol.">
        <title>The Global Catalogue of Microorganisms (GCM) 10K type strain sequencing project: providing services to taxonomists for standard genome sequencing and annotation.</title>
        <authorList>
            <consortium name="The Broad Institute Genomics Platform"/>
            <consortium name="The Broad Institute Genome Sequencing Center for Infectious Disease"/>
            <person name="Wu L."/>
            <person name="Ma J."/>
        </authorList>
    </citation>
    <scope>NUCLEOTIDE SEQUENCE [LARGE SCALE GENOMIC DNA]</scope>
    <source>
        <strain evidence="3">KLKA75</strain>
    </source>
</reference>
<protein>
    <submittedName>
        <fullName evidence="2">CU044_5270 family protein</fullName>
    </submittedName>
</protein>